<gene>
    <name evidence="1" type="ORF">FAA86_02980</name>
</gene>
<sequence length="224" mass="24366">MKTLFRRLAFGLSLLIILVALGTLLPRPLNPRAEASLGGETAEILLLANPIHTDIALPVDDEVRAAFADLVPGGLPLDMPGVEYLIIGWGGRSFYIETPTWGDIRPLPVFKALTVDRSVLHVSVAGSIDLEHPSVRKLAITEEGRRRMITEIRGSFVREDGMPIAVPGAAYGLDDAFFEARGAFNALVGCNTWTAAMLRSAGIRTGWWTPMPQLLDLSLHLHHG</sequence>
<dbReference type="Pfam" id="PF09601">
    <property type="entry name" value="DUF2459"/>
    <property type="match status" value="1"/>
</dbReference>
<name>A0A4S8Q7M6_9HYPH</name>
<comment type="caution">
    <text evidence="1">The sequence shown here is derived from an EMBL/GenBank/DDBJ whole genome shotgun (WGS) entry which is preliminary data.</text>
</comment>
<organism evidence="1 2">
    <name type="scientific">Rhizobium rosettiformans W3</name>
    <dbReference type="NCBI Taxonomy" id="538378"/>
    <lineage>
        <taxon>Bacteria</taxon>
        <taxon>Pseudomonadati</taxon>
        <taxon>Pseudomonadota</taxon>
        <taxon>Alphaproteobacteria</taxon>
        <taxon>Hyphomicrobiales</taxon>
        <taxon>Rhizobiaceae</taxon>
        <taxon>Rhizobium/Agrobacterium group</taxon>
        <taxon>Rhizobium</taxon>
    </lineage>
</organism>
<proteinExistence type="predicted"/>
<accession>A0A4S8Q7M6</accession>
<evidence type="ECO:0000313" key="1">
    <source>
        <dbReference type="EMBL" id="THV39341.1"/>
    </source>
</evidence>
<dbReference type="EMBL" id="STGU01000001">
    <property type="protein sequence ID" value="THV39341.1"/>
    <property type="molecule type" value="Genomic_DNA"/>
</dbReference>
<dbReference type="InterPro" id="IPR011727">
    <property type="entry name" value="CHP02117"/>
</dbReference>
<protein>
    <submittedName>
        <fullName evidence="1">TIGR02117 family protein</fullName>
    </submittedName>
</protein>
<dbReference type="Proteomes" id="UP000307378">
    <property type="component" value="Unassembled WGS sequence"/>
</dbReference>
<reference evidence="1 2" key="1">
    <citation type="submission" date="2019-04" db="EMBL/GenBank/DDBJ databases">
        <title>genome sequence of strain W3.</title>
        <authorList>
            <person name="Gao J."/>
            <person name="Sun J."/>
        </authorList>
    </citation>
    <scope>NUCLEOTIDE SEQUENCE [LARGE SCALE GENOMIC DNA]</scope>
    <source>
        <strain evidence="1 2">W3</strain>
    </source>
</reference>
<dbReference type="AlphaFoldDB" id="A0A4S8Q7M6"/>
<dbReference type="NCBIfam" id="TIGR02117">
    <property type="entry name" value="chp_urease_rgn"/>
    <property type="match status" value="1"/>
</dbReference>
<evidence type="ECO:0000313" key="2">
    <source>
        <dbReference type="Proteomes" id="UP000307378"/>
    </source>
</evidence>